<dbReference type="GO" id="GO:0005737">
    <property type="term" value="C:cytoplasm"/>
    <property type="evidence" value="ECO:0007669"/>
    <property type="project" value="TreeGrafter"/>
</dbReference>
<dbReference type="SUPFAM" id="SSF56112">
    <property type="entry name" value="Protein kinase-like (PK-like)"/>
    <property type="match status" value="1"/>
</dbReference>
<dbReference type="Proteomes" id="UP000054845">
    <property type="component" value="Unassembled WGS sequence"/>
</dbReference>
<feature type="compositionally biased region" description="Polar residues" evidence="4">
    <location>
        <begin position="617"/>
        <end position="628"/>
    </location>
</feature>
<dbReference type="PANTHER" id="PTHR24346:SF77">
    <property type="entry name" value="SERINE THREONINE PROTEIN KINASE"/>
    <property type="match status" value="1"/>
</dbReference>
<dbReference type="SMART" id="SM00220">
    <property type="entry name" value="S_TKc"/>
    <property type="match status" value="1"/>
</dbReference>
<accession>A0A0P1BQ32</accession>
<feature type="compositionally biased region" description="Low complexity" evidence="4">
    <location>
        <begin position="43"/>
        <end position="52"/>
    </location>
</feature>
<dbReference type="InterPro" id="IPR008271">
    <property type="entry name" value="Ser/Thr_kinase_AS"/>
</dbReference>
<feature type="compositionally biased region" description="Low complexity" evidence="4">
    <location>
        <begin position="1"/>
        <end position="29"/>
    </location>
</feature>
<feature type="region of interest" description="Disordered" evidence="4">
    <location>
        <begin position="1"/>
        <end position="102"/>
    </location>
</feature>
<keyword evidence="7" id="KW-1185">Reference proteome</keyword>
<sequence>MSSASPISEEPISQSPLSSPSQDAADDASVGGSPATVPGGLQASAASPSTTAQDHSYGVSQSPTEGDMPFADMERSSSVKQPSHCSSGAPSHRLGSEQPERNRVPYAHNRSYSAISTSSSLGVPSTSASGNSLDRSESSSSLVGHDDSRRASQSPRPRMGHSRSGSRNASHEYKETLDAKSQMMADGSRIINQYRLKEVIGQGAYGVVYRATLLHDDSVEFAVKEFGKTRLRKNNRSNAFRRSRGRGAGPGAAVRGRGFGLGMTPRRQGIEESNQGEEEQSSPAPDDPLALIRHEVAILKKLSHEHVVQLYEVLDDPSKDGLYMVFENCPDGPVINVKLHESVEPLSEGMARDYFQQIILGIEYLHCNDIVHRDIKPDNILLTDNKRTCKIVDFGVSEMFFRPGDDTLRKSAGSPAFMSPELCTAGHGDFHGRADDIWSTGVTLYCMVVGRLPFDKSQFFELYESIKNDEPDYPSHLSATLVDVLQRLFKKDPAKRITIAELRENDWVTNGGRMPMVSQDVNLEQVVIEVTKEEIDCAINRIASIFTIARAVQRFKRGSSSRRNASQSQGSEDLSREDSSSAIEIPQVSSPPQMPLGTEEKPNVAESRVSAKAKQAQGPQESSTPSASSERRPQNVIRLNSITSTVSAGTGKDGGSEDGGNPSSAATTPMSPAGGSTSGSLGHRRNFSLEDPSCKIPGYFPDTSSSDAGVAAEKQFQKQSQPASDLGQAVEDLNTQVKDMHIASEPTPRPANSQTSKGSENTVSPQLFDEPESEGDDSKSSASAARPSYHSKRDRPHPRSIPTTQAETRQSVERPKMPSKLFSGPVAESPMTEDSLPPPPGASDFFKLNSARPAEEQDPSEAS</sequence>
<dbReference type="PROSITE" id="PS50011">
    <property type="entry name" value="PROTEIN_KINASE_DOM"/>
    <property type="match status" value="1"/>
</dbReference>
<feature type="region of interest" description="Disordered" evidence="4">
    <location>
        <begin position="240"/>
        <end position="287"/>
    </location>
</feature>
<feature type="binding site" evidence="3">
    <location>
        <position position="224"/>
    </location>
    <ligand>
        <name>ATP</name>
        <dbReference type="ChEBI" id="CHEBI:30616"/>
    </ligand>
</feature>
<dbReference type="InterPro" id="IPR017441">
    <property type="entry name" value="Protein_kinase_ATP_BS"/>
</dbReference>
<dbReference type="OrthoDB" id="68483at2759"/>
<feature type="compositionally biased region" description="Low complexity" evidence="4">
    <location>
        <begin position="116"/>
        <end position="141"/>
    </location>
</feature>
<dbReference type="InterPro" id="IPR011009">
    <property type="entry name" value="Kinase-like_dom_sf"/>
</dbReference>
<evidence type="ECO:0000256" key="2">
    <source>
        <dbReference type="ARBA" id="ARBA00022840"/>
    </source>
</evidence>
<dbReference type="CDD" id="cd14008">
    <property type="entry name" value="STKc_LKB1_CaMKK"/>
    <property type="match status" value="1"/>
</dbReference>
<evidence type="ECO:0000313" key="7">
    <source>
        <dbReference type="Proteomes" id="UP000054845"/>
    </source>
</evidence>
<dbReference type="GO" id="GO:0005524">
    <property type="term" value="F:ATP binding"/>
    <property type="evidence" value="ECO:0007669"/>
    <property type="project" value="UniProtKB-UniRule"/>
</dbReference>
<feature type="compositionally biased region" description="Polar residues" evidence="4">
    <location>
        <begin position="661"/>
        <end position="680"/>
    </location>
</feature>
<dbReference type="Gene3D" id="3.30.200.20">
    <property type="entry name" value="Phosphorylase Kinase, domain 1"/>
    <property type="match status" value="1"/>
</dbReference>
<feature type="region of interest" description="Disordered" evidence="4">
    <location>
        <begin position="114"/>
        <end position="171"/>
    </location>
</feature>
<protein>
    <submittedName>
        <fullName evidence="6">Camkk meta protein kinase</fullName>
    </submittedName>
</protein>
<reference evidence="6 7" key="1">
    <citation type="submission" date="2014-09" db="EMBL/GenBank/DDBJ databases">
        <authorList>
            <person name="Magalhaes I.L.F."/>
            <person name="Oliveira U."/>
            <person name="Santos F.R."/>
            <person name="Vidigal T.H.D.A."/>
            <person name="Brescovit A.D."/>
            <person name="Santos A.J."/>
        </authorList>
    </citation>
    <scope>NUCLEOTIDE SEQUENCE [LARGE SCALE GENOMIC DNA]</scope>
</reference>
<keyword evidence="6" id="KW-0418">Kinase</keyword>
<feature type="compositionally biased region" description="Polar residues" evidence="4">
    <location>
        <begin position="561"/>
        <end position="572"/>
    </location>
</feature>
<name>A0A0P1BQ32_9BASI</name>
<evidence type="ECO:0000259" key="5">
    <source>
        <dbReference type="PROSITE" id="PS50011"/>
    </source>
</evidence>
<dbReference type="PROSITE" id="PS00107">
    <property type="entry name" value="PROTEIN_KINASE_ATP"/>
    <property type="match status" value="1"/>
</dbReference>
<dbReference type="PROSITE" id="PS00108">
    <property type="entry name" value="PROTEIN_KINASE_ST"/>
    <property type="match status" value="1"/>
</dbReference>
<evidence type="ECO:0000256" key="3">
    <source>
        <dbReference type="PROSITE-ProRule" id="PRU10141"/>
    </source>
</evidence>
<proteinExistence type="predicted"/>
<feature type="compositionally biased region" description="Polar residues" evidence="4">
    <location>
        <begin position="78"/>
        <end position="89"/>
    </location>
</feature>
<dbReference type="GO" id="GO:0035556">
    <property type="term" value="P:intracellular signal transduction"/>
    <property type="evidence" value="ECO:0007669"/>
    <property type="project" value="TreeGrafter"/>
</dbReference>
<feature type="domain" description="Protein kinase" evidence="5">
    <location>
        <begin position="194"/>
        <end position="508"/>
    </location>
</feature>
<dbReference type="EMBL" id="CCYA01000265">
    <property type="protein sequence ID" value="CEH17908.1"/>
    <property type="molecule type" value="Genomic_DNA"/>
</dbReference>
<evidence type="ECO:0000313" key="6">
    <source>
        <dbReference type="EMBL" id="CEH17908.1"/>
    </source>
</evidence>
<dbReference type="InterPro" id="IPR000719">
    <property type="entry name" value="Prot_kinase_dom"/>
</dbReference>
<keyword evidence="6" id="KW-0808">Transferase</keyword>
<dbReference type="FunFam" id="1.10.510.10:FF:000571">
    <property type="entry name" value="Maternal embryonic leucine zipper kinase"/>
    <property type="match status" value="1"/>
</dbReference>
<evidence type="ECO:0000256" key="1">
    <source>
        <dbReference type="ARBA" id="ARBA00022741"/>
    </source>
</evidence>
<feature type="compositionally biased region" description="Polar residues" evidence="4">
    <location>
        <begin position="750"/>
        <end position="765"/>
    </location>
</feature>
<dbReference type="Gene3D" id="1.10.510.10">
    <property type="entry name" value="Transferase(Phosphotransferase) domain 1"/>
    <property type="match status" value="1"/>
</dbReference>
<feature type="compositionally biased region" description="Basic residues" evidence="4">
    <location>
        <begin position="789"/>
        <end position="798"/>
    </location>
</feature>
<keyword evidence="2 3" id="KW-0067">ATP-binding</keyword>
<evidence type="ECO:0000256" key="4">
    <source>
        <dbReference type="SAM" id="MobiDB-lite"/>
    </source>
</evidence>
<dbReference type="STRING" id="401625.A0A0P1BQ32"/>
<feature type="region of interest" description="Disordered" evidence="4">
    <location>
        <begin position="556"/>
        <end position="863"/>
    </location>
</feature>
<dbReference type="GO" id="GO:0004674">
    <property type="term" value="F:protein serine/threonine kinase activity"/>
    <property type="evidence" value="ECO:0007669"/>
    <property type="project" value="TreeGrafter"/>
</dbReference>
<organism evidence="6 7">
    <name type="scientific">Ceraceosorus bombacis</name>
    <dbReference type="NCBI Taxonomy" id="401625"/>
    <lineage>
        <taxon>Eukaryota</taxon>
        <taxon>Fungi</taxon>
        <taxon>Dikarya</taxon>
        <taxon>Basidiomycota</taxon>
        <taxon>Ustilaginomycotina</taxon>
        <taxon>Exobasidiomycetes</taxon>
        <taxon>Ceraceosorales</taxon>
        <taxon>Ceraceosoraceae</taxon>
        <taxon>Ceraceosorus</taxon>
    </lineage>
</organism>
<dbReference type="Pfam" id="PF00069">
    <property type="entry name" value="Pkinase"/>
    <property type="match status" value="1"/>
</dbReference>
<feature type="compositionally biased region" description="Polar residues" evidence="4">
    <location>
        <begin position="637"/>
        <end position="648"/>
    </location>
</feature>
<dbReference type="PANTHER" id="PTHR24346">
    <property type="entry name" value="MAP/MICROTUBULE AFFINITY-REGULATING KINASE"/>
    <property type="match status" value="1"/>
</dbReference>
<dbReference type="AlphaFoldDB" id="A0A0P1BQ32"/>
<keyword evidence="1 3" id="KW-0547">Nucleotide-binding</keyword>